<dbReference type="AlphaFoldDB" id="A0A1H9WZF7"/>
<dbReference type="STRING" id="641238.SAMN04490244_11524"/>
<evidence type="ECO:0000313" key="2">
    <source>
        <dbReference type="Proteomes" id="UP000198885"/>
    </source>
</evidence>
<gene>
    <name evidence="1" type="ORF">SAMN04490244_11524</name>
</gene>
<dbReference type="GO" id="GO:0016740">
    <property type="term" value="F:transferase activity"/>
    <property type="evidence" value="ECO:0007669"/>
    <property type="project" value="UniProtKB-KW"/>
</dbReference>
<accession>A0A1H9WZF7</accession>
<dbReference type="EMBL" id="FOGU01000015">
    <property type="protein sequence ID" value="SES39181.1"/>
    <property type="molecule type" value="Genomic_DNA"/>
</dbReference>
<keyword evidence="1" id="KW-0808">Transferase</keyword>
<dbReference type="InterPro" id="IPR027417">
    <property type="entry name" value="P-loop_NTPase"/>
</dbReference>
<reference evidence="1 2" key="1">
    <citation type="submission" date="2016-10" db="EMBL/GenBank/DDBJ databases">
        <authorList>
            <person name="de Groot N.N."/>
        </authorList>
    </citation>
    <scope>NUCLEOTIDE SEQUENCE [LARGE SCALE GENOMIC DNA]</scope>
    <source>
        <strain evidence="1 2">DSM 23042</strain>
    </source>
</reference>
<dbReference type="SUPFAM" id="SSF52540">
    <property type="entry name" value="P-loop containing nucleoside triphosphate hydrolases"/>
    <property type="match status" value="1"/>
</dbReference>
<dbReference type="Gene3D" id="3.40.50.300">
    <property type="entry name" value="P-loop containing nucleotide triphosphate hydrolases"/>
    <property type="match status" value="1"/>
</dbReference>
<dbReference type="Pfam" id="PF13469">
    <property type="entry name" value="Sulfotransfer_3"/>
    <property type="match status" value="1"/>
</dbReference>
<protein>
    <submittedName>
        <fullName evidence="1">Sulfotransferase family protein</fullName>
    </submittedName>
</protein>
<keyword evidence="2" id="KW-1185">Reference proteome</keyword>
<proteinExistence type="predicted"/>
<organism evidence="1 2">
    <name type="scientific">Tranquillimonas rosea</name>
    <dbReference type="NCBI Taxonomy" id="641238"/>
    <lineage>
        <taxon>Bacteria</taxon>
        <taxon>Pseudomonadati</taxon>
        <taxon>Pseudomonadota</taxon>
        <taxon>Alphaproteobacteria</taxon>
        <taxon>Rhodobacterales</taxon>
        <taxon>Roseobacteraceae</taxon>
        <taxon>Tranquillimonas</taxon>
    </lineage>
</organism>
<evidence type="ECO:0000313" key="1">
    <source>
        <dbReference type="EMBL" id="SES39181.1"/>
    </source>
</evidence>
<dbReference type="Proteomes" id="UP000198885">
    <property type="component" value="Unassembled WGS sequence"/>
</dbReference>
<dbReference type="RefSeq" id="WP_092696114.1">
    <property type="nucleotide sequence ID" value="NZ_FOGU01000015.1"/>
</dbReference>
<name>A0A1H9WZF7_9RHOB</name>
<sequence>MDRTFLLGVGAQKAGTTWLYQYLRRLPECNMGTIKEYAVFDTLFRPDLFPRRPVNRLRQLSKLVETHLEQARSGEGDAPPVQPLLDAMDSVALGLDLDRYVPHFDRLAAARPGIRMVGDITPEYSALDAAHFQRIREMLDSGGYRVKVVFLMRDPLERCYSAIRMSDRNRRTETGTAKTRPAHARFEREAQARWCEVRSRYDRTIPALEAAFPPESLFYGFYETLFSEERIRELTDFLGVSFRPPDFGHRANASPREDEPDAAALDRVRAFYEPTYAFCRERFGQAFIDGIWRHAARG</sequence>